<gene>
    <name evidence="7" type="ORF">BXYJ_LOCUS12771</name>
</gene>
<dbReference type="PROSITE" id="PS50262">
    <property type="entry name" value="G_PROTEIN_RECEP_F1_2"/>
    <property type="match status" value="1"/>
</dbReference>
<reference evidence="7" key="1">
    <citation type="submission" date="2020-09" db="EMBL/GenBank/DDBJ databases">
        <authorList>
            <person name="Kikuchi T."/>
        </authorList>
    </citation>
    <scope>NUCLEOTIDE SEQUENCE</scope>
    <source>
        <strain evidence="7">Ka4C1</strain>
    </source>
</reference>
<keyword evidence="2 5" id="KW-0812">Transmembrane</keyword>
<feature type="transmembrane region" description="Helical" evidence="5">
    <location>
        <begin position="402"/>
        <end position="420"/>
    </location>
</feature>
<evidence type="ECO:0000259" key="6">
    <source>
        <dbReference type="PROSITE" id="PS50262"/>
    </source>
</evidence>
<feature type="transmembrane region" description="Helical" evidence="5">
    <location>
        <begin position="135"/>
        <end position="160"/>
    </location>
</feature>
<dbReference type="SUPFAM" id="SSF81321">
    <property type="entry name" value="Family A G protein-coupled receptor-like"/>
    <property type="match status" value="1"/>
</dbReference>
<feature type="transmembrane region" description="Helical" evidence="5">
    <location>
        <begin position="351"/>
        <end position="372"/>
    </location>
</feature>
<accession>A0A7I8XJ21</accession>
<name>A0A7I8XJ21_BURXY</name>
<evidence type="ECO:0000256" key="2">
    <source>
        <dbReference type="ARBA" id="ARBA00022692"/>
    </source>
</evidence>
<keyword evidence="3 5" id="KW-1133">Transmembrane helix</keyword>
<dbReference type="EMBL" id="CAJFDI010000005">
    <property type="protein sequence ID" value="CAD5232680.1"/>
    <property type="molecule type" value="Genomic_DNA"/>
</dbReference>
<sequence length="444" mass="50238">MSSCYRASENRSSQIFPWPFRNSYPQDFGCYAMQNYSEKEELQLELHAPTSISPLRIFLSATCVFGIAFNVLVFCKGNRTNKRQASTTRISLRLLALMAMADTISLGALLLMLSIQYLGLRNPQTMTVVCKIDLFLIHAASAFSIWCWLVMSAIRYIAIYRPYAHLRLNKEPMFAVATVVLMCGLFEAWILFDVKFDVRARGCVETLPEEWGFRIQLAEITWSYFLPLVLITVLDFRVLCCHSVWKSRGPSSISDFDPAFTDAQCHRPSKPATSDETQALYIKTVHSTDSIPKPAYSPSNNSLDKCDSPQNPLAMPLCNPCTPSLSVKSKTSLSARNAKPRSHRRAQQIRILKRCLCISVLDLGMNLPNYLLRLYFTMADISTVEKIANEAWFAFFQDLSQMLYFAQFALNALYLMGIIYQAPRKKNMNNGNATSGVSKSGVWQ</sequence>
<dbReference type="PANTHER" id="PTHR24224">
    <property type="entry name" value="CARDIOACCELERATORY PEPTIDE RECEPTOR-RELATED"/>
    <property type="match status" value="1"/>
</dbReference>
<comment type="caution">
    <text evidence="7">The sequence shown here is derived from an EMBL/GenBank/DDBJ whole genome shotgun (WGS) entry which is preliminary data.</text>
</comment>
<dbReference type="GO" id="GO:0004930">
    <property type="term" value="F:G protein-coupled receptor activity"/>
    <property type="evidence" value="ECO:0007669"/>
    <property type="project" value="InterPro"/>
</dbReference>
<dbReference type="InterPro" id="IPR052665">
    <property type="entry name" value="Neuropeptide-GPCR"/>
</dbReference>
<feature type="transmembrane region" description="Helical" evidence="5">
    <location>
        <begin position="224"/>
        <end position="245"/>
    </location>
</feature>
<evidence type="ECO:0000313" key="7">
    <source>
        <dbReference type="EMBL" id="CAD5232680.1"/>
    </source>
</evidence>
<feature type="domain" description="G-protein coupled receptors family 1 profile" evidence="6">
    <location>
        <begin position="66"/>
        <end position="239"/>
    </location>
</feature>
<feature type="transmembrane region" description="Helical" evidence="5">
    <location>
        <begin position="55"/>
        <end position="74"/>
    </location>
</feature>
<dbReference type="OrthoDB" id="5876565at2759"/>
<dbReference type="GO" id="GO:0016020">
    <property type="term" value="C:membrane"/>
    <property type="evidence" value="ECO:0007669"/>
    <property type="project" value="UniProtKB-SubCell"/>
</dbReference>
<comment type="subcellular location">
    <subcellularLocation>
        <location evidence="1">Membrane</location>
    </subcellularLocation>
</comment>
<dbReference type="InterPro" id="IPR017452">
    <property type="entry name" value="GPCR_Rhodpsn_7TM"/>
</dbReference>
<protein>
    <submittedName>
        <fullName evidence="7">(pine wood nematode) hypothetical protein</fullName>
    </submittedName>
</protein>
<evidence type="ECO:0000313" key="8">
    <source>
        <dbReference type="Proteomes" id="UP000659654"/>
    </source>
</evidence>
<organism evidence="7 8">
    <name type="scientific">Bursaphelenchus xylophilus</name>
    <name type="common">Pinewood nematode worm</name>
    <name type="synonym">Aphelenchoides xylophilus</name>
    <dbReference type="NCBI Taxonomy" id="6326"/>
    <lineage>
        <taxon>Eukaryota</taxon>
        <taxon>Metazoa</taxon>
        <taxon>Ecdysozoa</taxon>
        <taxon>Nematoda</taxon>
        <taxon>Chromadorea</taxon>
        <taxon>Rhabditida</taxon>
        <taxon>Tylenchina</taxon>
        <taxon>Tylenchomorpha</taxon>
        <taxon>Aphelenchoidea</taxon>
        <taxon>Aphelenchoididae</taxon>
        <taxon>Bursaphelenchus</taxon>
    </lineage>
</organism>
<dbReference type="PANTHER" id="PTHR24224:SF37">
    <property type="entry name" value="G-PROTEIN COUPLED RECEPTORS FAMILY 1 PROFILE DOMAIN-CONTAINING PROTEIN"/>
    <property type="match status" value="1"/>
</dbReference>
<dbReference type="Gene3D" id="1.20.1070.10">
    <property type="entry name" value="Rhodopsin 7-helix transmembrane proteins"/>
    <property type="match status" value="1"/>
</dbReference>
<dbReference type="Proteomes" id="UP000659654">
    <property type="component" value="Unassembled WGS sequence"/>
</dbReference>
<dbReference type="InterPro" id="IPR000276">
    <property type="entry name" value="GPCR_Rhodpsn"/>
</dbReference>
<evidence type="ECO:0000256" key="5">
    <source>
        <dbReference type="SAM" id="Phobius"/>
    </source>
</evidence>
<keyword evidence="8" id="KW-1185">Reference proteome</keyword>
<evidence type="ECO:0000256" key="1">
    <source>
        <dbReference type="ARBA" id="ARBA00004370"/>
    </source>
</evidence>
<proteinExistence type="predicted"/>
<dbReference type="Pfam" id="PF00001">
    <property type="entry name" value="7tm_1"/>
    <property type="match status" value="1"/>
</dbReference>
<evidence type="ECO:0000256" key="3">
    <source>
        <dbReference type="ARBA" id="ARBA00022989"/>
    </source>
</evidence>
<feature type="transmembrane region" description="Helical" evidence="5">
    <location>
        <begin position="94"/>
        <end position="115"/>
    </location>
</feature>
<evidence type="ECO:0000256" key="4">
    <source>
        <dbReference type="ARBA" id="ARBA00023136"/>
    </source>
</evidence>
<feature type="transmembrane region" description="Helical" evidence="5">
    <location>
        <begin position="172"/>
        <end position="192"/>
    </location>
</feature>
<dbReference type="AlphaFoldDB" id="A0A7I8XJ21"/>
<dbReference type="Proteomes" id="UP000582659">
    <property type="component" value="Unassembled WGS sequence"/>
</dbReference>
<keyword evidence="4 5" id="KW-0472">Membrane</keyword>
<dbReference type="EMBL" id="CAJFCV020000005">
    <property type="protein sequence ID" value="CAG9125461.1"/>
    <property type="molecule type" value="Genomic_DNA"/>
</dbReference>